<dbReference type="PANTHER" id="PTHR10009">
    <property type="entry name" value="PROTEIN YELLOW-RELATED"/>
    <property type="match status" value="1"/>
</dbReference>
<dbReference type="Proteomes" id="UP000516349">
    <property type="component" value="Chromosome"/>
</dbReference>
<evidence type="ECO:0000256" key="1">
    <source>
        <dbReference type="ARBA" id="ARBA00004613"/>
    </source>
</evidence>
<evidence type="ECO:0008006" key="6">
    <source>
        <dbReference type="Google" id="ProtNLM"/>
    </source>
</evidence>
<organism evidence="4 5">
    <name type="scientific">Entomobacter blattae</name>
    <dbReference type="NCBI Taxonomy" id="2762277"/>
    <lineage>
        <taxon>Bacteria</taxon>
        <taxon>Pseudomonadati</taxon>
        <taxon>Pseudomonadota</taxon>
        <taxon>Alphaproteobacteria</taxon>
        <taxon>Acetobacterales</taxon>
        <taxon>Acetobacteraceae</taxon>
        <taxon>Entomobacter</taxon>
    </lineage>
</organism>
<dbReference type="InterPro" id="IPR017996">
    <property type="entry name" value="MRJP/yellow-related"/>
</dbReference>
<dbReference type="AlphaFoldDB" id="A0A7H1NRU1"/>
<evidence type="ECO:0000256" key="3">
    <source>
        <dbReference type="SAM" id="MobiDB-lite"/>
    </source>
</evidence>
<sequence>MNCLKNLPKTSLPGQSLVKTLGLVKTLNLTKALSLVKILNLAETLSLSKILGLTKVLNLTKPLGLAKTLTGTVVLLTSFFLPWEAASSAPVDKTATPNAQPSSPLTLLTQKKAIAWDSVIPFKNNSFFLQVSHLFRKDSPFLILLSQNGDIKPYPNENWNQPLKPNEENTPQVYQHFLNLNGLYTKAGTSSLWVLDAGLPAPAIEKERAEKPSDSPSDPPPEGPSPEEKEANGKSSEEKGAERKIPEEKAPKNINSNNAGKSEGKPKGAKLIEINTLTDQVTRVIPIPVKALHKGSLLSQIRIADNKAYIADAGCPALLVVNLQDGETRRLLERHPSLTGMRALIVNNKAVQPLPPYRFLKNTNALELSPDETILYYLPGTGPLFLIRRAMIDDPKVTPIELSESMMLWYNVPSNGGMTIAPDGTLYFSDIANKSIIRLTPDRKLTTIATNAQLQWPGHLFVSGKIIYIPATTLDGYTLTHPAHEAKPFTSSLYALTVPLTNAATPILP</sequence>
<reference evidence="4 5" key="1">
    <citation type="submission" date="2020-08" db="EMBL/GenBank/DDBJ databases">
        <title>Complete genome sequence of Entomobacter blattae G55GP.</title>
        <authorList>
            <person name="Poehlein A."/>
            <person name="Guzman J."/>
            <person name="Daniel R."/>
            <person name="Vilcinskas A."/>
        </authorList>
    </citation>
    <scope>NUCLEOTIDE SEQUENCE [LARGE SCALE GENOMIC DNA]</scope>
    <source>
        <strain evidence="4 5">G55GP</strain>
    </source>
</reference>
<dbReference type="GO" id="GO:0005576">
    <property type="term" value="C:extracellular region"/>
    <property type="evidence" value="ECO:0007669"/>
    <property type="project" value="UniProtKB-SubCell"/>
</dbReference>
<comment type="subcellular location">
    <subcellularLocation>
        <location evidence="1">Secreted</location>
    </subcellularLocation>
</comment>
<gene>
    <name evidence="4" type="ORF">JGUZn3_12750</name>
</gene>
<dbReference type="SUPFAM" id="SSF101898">
    <property type="entry name" value="NHL repeat"/>
    <property type="match status" value="1"/>
</dbReference>
<proteinExistence type="predicted"/>
<feature type="region of interest" description="Disordered" evidence="3">
    <location>
        <begin position="206"/>
        <end position="267"/>
    </location>
</feature>
<name>A0A7H1NRU1_9PROT</name>
<dbReference type="PANTHER" id="PTHR10009:SF18">
    <property type="entry name" value="PROTEIN YELLOW-LIKE PROTEIN"/>
    <property type="match status" value="1"/>
</dbReference>
<dbReference type="EMBL" id="CP060244">
    <property type="protein sequence ID" value="QNT78501.1"/>
    <property type="molecule type" value="Genomic_DNA"/>
</dbReference>
<accession>A0A7H1NRU1</accession>
<protein>
    <recommendedName>
        <fullName evidence="6">SMP-30/Gluconolactonase/LRE-like region domain-containing protein</fullName>
    </recommendedName>
</protein>
<keyword evidence="5" id="KW-1185">Reference proteome</keyword>
<dbReference type="Pfam" id="PF03022">
    <property type="entry name" value="MRJP"/>
    <property type="match status" value="1"/>
</dbReference>
<evidence type="ECO:0000256" key="2">
    <source>
        <dbReference type="ARBA" id="ARBA00022525"/>
    </source>
</evidence>
<evidence type="ECO:0000313" key="5">
    <source>
        <dbReference type="Proteomes" id="UP000516349"/>
    </source>
</evidence>
<dbReference type="KEGG" id="ebla:JGUZn3_12750"/>
<keyword evidence="2" id="KW-0964">Secreted</keyword>
<dbReference type="RefSeq" id="WP_203412763.1">
    <property type="nucleotide sequence ID" value="NZ_CP060244.1"/>
</dbReference>
<dbReference type="InterPro" id="IPR011042">
    <property type="entry name" value="6-blade_b-propeller_TolB-like"/>
</dbReference>
<feature type="compositionally biased region" description="Basic and acidic residues" evidence="3">
    <location>
        <begin position="226"/>
        <end position="251"/>
    </location>
</feature>
<dbReference type="Gene3D" id="2.120.10.30">
    <property type="entry name" value="TolB, C-terminal domain"/>
    <property type="match status" value="1"/>
</dbReference>
<evidence type="ECO:0000313" key="4">
    <source>
        <dbReference type="EMBL" id="QNT78501.1"/>
    </source>
</evidence>